<keyword evidence="4" id="KW-1185">Reference proteome</keyword>
<sequence>MVWQKNSGPAWGLCRSFSWGFPPQIHLDIVSDPVRINRVTVWNPISRVRMSDRTPPRLLDLAAISLLRDEALTISTLEYLPTELFPSLFMGAFYGRRMETLKALVQAWPFVCLPLGGLRQKPHRRTLQAVLDGLDVLLAQEVRPRRCKLRVLDLQNTGQNFWRMWSGAKAGGGSSSSMAPVTENSSSTEQPLAPLKVFIELHLKKRTLGKFFTYLIRWVEQKKGSVHLCYRKLEIVSMPKENIKEVLSMVQLDCIQEVELNCTCKLSTLGVFAPLLGDMINVQRLRLSHVHVSSFAEQEQQQHVVQFTSQILRLHHLRDLCMESPSFLEGRLDQMLRCLVTPLDNLAITNCLLTESDLTHLCQCPNVSQLKKLKLSGVTLTDFSPELLQVLLEKVAATLQELDLDLCRILDPHLEAILPALSRCSQLRSLSICGNFFSVAVMEKLLSHTTGLLSLREELYPVPLESYSSQGVLLLERLVPLQNELLEMLRNLGRPRSIWISLRPCPYCGDDKCVHMEPAL</sequence>
<dbReference type="PIRSF" id="PIRSF038286">
    <property type="entry name" value="PRAME"/>
    <property type="match status" value="1"/>
</dbReference>
<evidence type="ECO:0000313" key="5">
    <source>
        <dbReference type="RefSeq" id="XP_072831450.1"/>
    </source>
</evidence>
<dbReference type="InterPro" id="IPR026271">
    <property type="entry name" value="PRAME"/>
</dbReference>
<comment type="similarity">
    <text evidence="1">Belongs to the PRAME family.</text>
</comment>
<dbReference type="SUPFAM" id="SSF52047">
    <property type="entry name" value="RNI-like"/>
    <property type="match status" value="1"/>
</dbReference>
<dbReference type="Gene3D" id="3.80.10.10">
    <property type="entry name" value="Ribonuclease Inhibitor"/>
    <property type="match status" value="1"/>
</dbReference>
<gene>
    <name evidence="5" type="primary">LOC102535446</name>
</gene>
<accession>A0ABM5EE69</accession>
<proteinExistence type="inferred from homology"/>
<evidence type="ECO:0000256" key="3">
    <source>
        <dbReference type="ARBA" id="ARBA00022737"/>
    </source>
</evidence>
<dbReference type="RefSeq" id="XP_072831450.1">
    <property type="nucleotide sequence ID" value="XM_072975349.1"/>
</dbReference>
<dbReference type="PANTHER" id="PTHR14224:SF19">
    <property type="entry name" value="PRAME FAMILY MEMBER 11-RELATED"/>
    <property type="match status" value="1"/>
</dbReference>
<evidence type="ECO:0000256" key="2">
    <source>
        <dbReference type="ARBA" id="ARBA00022614"/>
    </source>
</evidence>
<keyword evidence="2" id="KW-0433">Leucine-rich repeat</keyword>
<organism evidence="4 5">
    <name type="scientific">Vicugna pacos</name>
    <name type="common">Alpaca</name>
    <name type="synonym">Lama pacos</name>
    <dbReference type="NCBI Taxonomy" id="30538"/>
    <lineage>
        <taxon>Eukaryota</taxon>
        <taxon>Metazoa</taxon>
        <taxon>Chordata</taxon>
        <taxon>Craniata</taxon>
        <taxon>Vertebrata</taxon>
        <taxon>Euteleostomi</taxon>
        <taxon>Mammalia</taxon>
        <taxon>Eutheria</taxon>
        <taxon>Laurasiatheria</taxon>
        <taxon>Artiodactyla</taxon>
        <taxon>Tylopoda</taxon>
        <taxon>Camelidae</taxon>
        <taxon>Vicugna</taxon>
    </lineage>
</organism>
<name>A0ABM5EE69_VICPA</name>
<dbReference type="PANTHER" id="PTHR14224">
    <property type="entry name" value="SIMILAR TO PREFERENTIALLY EXPRESSED ANTIGEN IN MELANOMA-LIKE 3"/>
    <property type="match status" value="1"/>
</dbReference>
<dbReference type="InterPro" id="IPR032675">
    <property type="entry name" value="LRR_dom_sf"/>
</dbReference>
<reference evidence="5" key="1">
    <citation type="submission" date="2025-08" db="UniProtKB">
        <authorList>
            <consortium name="RefSeq"/>
        </authorList>
    </citation>
    <scope>IDENTIFICATION</scope>
</reference>
<dbReference type="GeneID" id="102535446"/>
<evidence type="ECO:0000256" key="1">
    <source>
        <dbReference type="ARBA" id="ARBA00009608"/>
    </source>
</evidence>
<dbReference type="Proteomes" id="UP001652581">
    <property type="component" value="Chromosome 13"/>
</dbReference>
<evidence type="ECO:0000313" key="4">
    <source>
        <dbReference type="Proteomes" id="UP001652581"/>
    </source>
</evidence>
<keyword evidence="3" id="KW-0677">Repeat</keyword>
<protein>
    <submittedName>
        <fullName evidence="5">PRAME family member 8-like isoform X1</fullName>
    </submittedName>
</protein>
<dbReference type="InterPro" id="IPR050694">
    <property type="entry name" value="LRRC14/PRAME"/>
</dbReference>